<evidence type="ECO:0000256" key="1">
    <source>
        <dbReference type="SAM" id="MobiDB-lite"/>
    </source>
</evidence>
<comment type="caution">
    <text evidence="2">The sequence shown here is derived from an EMBL/GenBank/DDBJ whole genome shotgun (WGS) entry which is preliminary data.</text>
</comment>
<dbReference type="EMBL" id="JAAGAX010000015">
    <property type="protein sequence ID" value="KAF2290858.1"/>
    <property type="molecule type" value="Genomic_DNA"/>
</dbReference>
<accession>A0A6A6KSD3</accession>
<evidence type="ECO:0000313" key="3">
    <source>
        <dbReference type="Proteomes" id="UP000467840"/>
    </source>
</evidence>
<reference evidence="2 3" key="1">
    <citation type="journal article" date="2020" name="Mol. Plant">
        <title>The Chromosome-Based Rubber Tree Genome Provides New Insights into Spurge Genome Evolution and Rubber Biosynthesis.</title>
        <authorList>
            <person name="Liu J."/>
            <person name="Shi C."/>
            <person name="Shi C.C."/>
            <person name="Li W."/>
            <person name="Zhang Q.J."/>
            <person name="Zhang Y."/>
            <person name="Li K."/>
            <person name="Lu H.F."/>
            <person name="Shi C."/>
            <person name="Zhu S.T."/>
            <person name="Xiao Z.Y."/>
            <person name="Nan H."/>
            <person name="Yue Y."/>
            <person name="Zhu X.G."/>
            <person name="Wu Y."/>
            <person name="Hong X.N."/>
            <person name="Fan G.Y."/>
            <person name="Tong Y."/>
            <person name="Zhang D."/>
            <person name="Mao C.L."/>
            <person name="Liu Y.L."/>
            <person name="Hao S.J."/>
            <person name="Liu W.Q."/>
            <person name="Lv M.Q."/>
            <person name="Zhang H.B."/>
            <person name="Liu Y."/>
            <person name="Hu-Tang G.R."/>
            <person name="Wang J.P."/>
            <person name="Wang J.H."/>
            <person name="Sun Y.H."/>
            <person name="Ni S.B."/>
            <person name="Chen W.B."/>
            <person name="Zhang X.C."/>
            <person name="Jiao Y.N."/>
            <person name="Eichler E.E."/>
            <person name="Li G.H."/>
            <person name="Liu X."/>
            <person name="Gao L.Z."/>
        </authorList>
    </citation>
    <scope>NUCLEOTIDE SEQUENCE [LARGE SCALE GENOMIC DNA]</scope>
    <source>
        <strain evidence="3">cv. GT1</strain>
        <tissue evidence="2">Leaf</tissue>
    </source>
</reference>
<evidence type="ECO:0000313" key="2">
    <source>
        <dbReference type="EMBL" id="KAF2290858.1"/>
    </source>
</evidence>
<feature type="compositionally biased region" description="Basic and acidic residues" evidence="1">
    <location>
        <begin position="29"/>
        <end position="38"/>
    </location>
</feature>
<feature type="region of interest" description="Disordered" evidence="1">
    <location>
        <begin position="29"/>
        <end position="98"/>
    </location>
</feature>
<gene>
    <name evidence="2" type="ORF">GH714_015854</name>
</gene>
<sequence length="134" mass="14284">MIDGAGCGGSSLPPVVLVEFSAKDLLRHEVDAEAEPSHSDTTITPVPLSNSESHENCLDDNCDNNSSGSWKDGDGDDMNSLGSWKDEANGWSESVSEASTSGILGAAPLVEARATGCLGLTWHRKMNLRRNRRI</sequence>
<name>A0A6A6KSD3_HEVBR</name>
<organism evidence="2 3">
    <name type="scientific">Hevea brasiliensis</name>
    <name type="common">Para rubber tree</name>
    <name type="synonym">Siphonia brasiliensis</name>
    <dbReference type="NCBI Taxonomy" id="3981"/>
    <lineage>
        <taxon>Eukaryota</taxon>
        <taxon>Viridiplantae</taxon>
        <taxon>Streptophyta</taxon>
        <taxon>Embryophyta</taxon>
        <taxon>Tracheophyta</taxon>
        <taxon>Spermatophyta</taxon>
        <taxon>Magnoliopsida</taxon>
        <taxon>eudicotyledons</taxon>
        <taxon>Gunneridae</taxon>
        <taxon>Pentapetalae</taxon>
        <taxon>rosids</taxon>
        <taxon>fabids</taxon>
        <taxon>Malpighiales</taxon>
        <taxon>Euphorbiaceae</taxon>
        <taxon>Crotonoideae</taxon>
        <taxon>Micrandreae</taxon>
        <taxon>Hevea</taxon>
    </lineage>
</organism>
<dbReference type="AlphaFoldDB" id="A0A6A6KSD3"/>
<proteinExistence type="predicted"/>
<keyword evidence="3" id="KW-1185">Reference proteome</keyword>
<dbReference type="Proteomes" id="UP000467840">
    <property type="component" value="Chromosome 2"/>
</dbReference>
<protein>
    <submittedName>
        <fullName evidence="2">Uncharacterized protein</fullName>
    </submittedName>
</protein>
<feature type="compositionally biased region" description="Polar residues" evidence="1">
    <location>
        <begin position="39"/>
        <end position="51"/>
    </location>
</feature>